<evidence type="ECO:0000313" key="1">
    <source>
        <dbReference type="EMBL" id="EGZ17470.1"/>
    </source>
</evidence>
<dbReference type="SMR" id="G4ZEX4"/>
<accession>G4ZEX4</accession>
<dbReference type="RefSeq" id="XP_009526528.1">
    <property type="nucleotide sequence ID" value="XM_009528233.1"/>
</dbReference>
<protein>
    <submittedName>
        <fullName evidence="1">Uncharacterized protein</fullName>
    </submittedName>
</protein>
<evidence type="ECO:0000313" key="2">
    <source>
        <dbReference type="Proteomes" id="UP000002640"/>
    </source>
</evidence>
<reference evidence="1 2" key="1">
    <citation type="journal article" date="2006" name="Science">
        <title>Phytophthora genome sequences uncover evolutionary origins and mechanisms of pathogenesis.</title>
        <authorList>
            <person name="Tyler B.M."/>
            <person name="Tripathy S."/>
            <person name="Zhang X."/>
            <person name="Dehal P."/>
            <person name="Jiang R.H."/>
            <person name="Aerts A."/>
            <person name="Arredondo F.D."/>
            <person name="Baxter L."/>
            <person name="Bensasson D."/>
            <person name="Beynon J.L."/>
            <person name="Chapman J."/>
            <person name="Damasceno C.M."/>
            <person name="Dorrance A.E."/>
            <person name="Dou D."/>
            <person name="Dickerman A.W."/>
            <person name="Dubchak I.L."/>
            <person name="Garbelotto M."/>
            <person name="Gijzen M."/>
            <person name="Gordon S.G."/>
            <person name="Govers F."/>
            <person name="Grunwald N.J."/>
            <person name="Huang W."/>
            <person name="Ivors K.L."/>
            <person name="Jones R.W."/>
            <person name="Kamoun S."/>
            <person name="Krampis K."/>
            <person name="Lamour K.H."/>
            <person name="Lee M.K."/>
            <person name="McDonald W.H."/>
            <person name="Medina M."/>
            <person name="Meijer H.J."/>
            <person name="Nordberg E.K."/>
            <person name="Maclean D.J."/>
            <person name="Ospina-Giraldo M.D."/>
            <person name="Morris P.F."/>
            <person name="Phuntumart V."/>
            <person name="Putnam N.H."/>
            <person name="Rash S."/>
            <person name="Rose J.K."/>
            <person name="Sakihama Y."/>
            <person name="Salamov A.A."/>
            <person name="Savidor A."/>
            <person name="Scheuring C.F."/>
            <person name="Smith B.M."/>
            <person name="Sobral B.W."/>
            <person name="Terry A."/>
            <person name="Torto-Alalibo T.A."/>
            <person name="Win J."/>
            <person name="Xu Z."/>
            <person name="Zhang H."/>
            <person name="Grigoriev I.V."/>
            <person name="Rokhsar D.S."/>
            <person name="Boore J.L."/>
        </authorList>
    </citation>
    <scope>NUCLEOTIDE SEQUENCE [LARGE SCALE GENOMIC DNA]</scope>
    <source>
        <strain evidence="1 2">P6497</strain>
    </source>
</reference>
<name>G4ZEX4_PHYSP</name>
<dbReference type="AlphaFoldDB" id="G4ZEX4"/>
<dbReference type="InParanoid" id="G4ZEX4"/>
<dbReference type="KEGG" id="psoj:PHYSODRAFT_500234"/>
<gene>
    <name evidence="1" type="ORF">PHYSODRAFT_500234</name>
</gene>
<dbReference type="GeneID" id="20657803"/>
<sequence>PPEWEEQVVRWASFLRKKWVPVTGMMVHIYAKACYLSLALPVDKFAASQTWRLVFLLCNKFSMRQSQNRPETAVAQAEKKMVGKGRKICQSLVKARF</sequence>
<dbReference type="Proteomes" id="UP000002640">
    <property type="component" value="Unassembled WGS sequence"/>
</dbReference>
<dbReference type="EMBL" id="JH159154">
    <property type="protein sequence ID" value="EGZ17470.1"/>
    <property type="molecule type" value="Genomic_DNA"/>
</dbReference>
<organism evidence="1 2">
    <name type="scientific">Phytophthora sojae (strain P6497)</name>
    <name type="common">Soybean stem and root rot agent</name>
    <name type="synonym">Phytophthora megasperma f. sp. glycines</name>
    <dbReference type="NCBI Taxonomy" id="1094619"/>
    <lineage>
        <taxon>Eukaryota</taxon>
        <taxon>Sar</taxon>
        <taxon>Stramenopiles</taxon>
        <taxon>Oomycota</taxon>
        <taxon>Peronosporomycetes</taxon>
        <taxon>Peronosporales</taxon>
        <taxon>Peronosporaceae</taxon>
        <taxon>Phytophthora</taxon>
    </lineage>
</organism>
<keyword evidence="2" id="KW-1185">Reference proteome</keyword>
<proteinExistence type="predicted"/>
<feature type="non-terminal residue" evidence="1">
    <location>
        <position position="1"/>
    </location>
</feature>